<protein>
    <submittedName>
        <fullName evidence="4">Ankyrin repeats 3 copy</fullName>
    </submittedName>
</protein>
<keyword evidence="1" id="KW-0677">Repeat</keyword>
<dbReference type="PANTHER" id="PTHR24178:SF41">
    <property type="entry name" value="ANKYRIN-2 ISOFORM X1"/>
    <property type="match status" value="1"/>
</dbReference>
<evidence type="ECO:0000256" key="2">
    <source>
        <dbReference type="ARBA" id="ARBA00023043"/>
    </source>
</evidence>
<dbReference type="InterPro" id="IPR036770">
    <property type="entry name" value="Ankyrin_rpt-contain_sf"/>
</dbReference>
<dbReference type="Gene3D" id="1.25.40.20">
    <property type="entry name" value="Ankyrin repeat-containing domain"/>
    <property type="match status" value="1"/>
</dbReference>
<comment type="caution">
    <text evidence="4">The sequence shown here is derived from an EMBL/GenBank/DDBJ whole genome shotgun (WGS) entry which is preliminary data.</text>
</comment>
<organism evidence="4 5">
    <name type="scientific">Aspergillus parasiticus (strain ATCC 56775 / NRRL 5862 / SRRC 143 / SU-1)</name>
    <dbReference type="NCBI Taxonomy" id="1403190"/>
    <lineage>
        <taxon>Eukaryota</taxon>
        <taxon>Fungi</taxon>
        <taxon>Dikarya</taxon>
        <taxon>Ascomycota</taxon>
        <taxon>Pezizomycotina</taxon>
        <taxon>Eurotiomycetes</taxon>
        <taxon>Eurotiomycetidae</taxon>
        <taxon>Eurotiales</taxon>
        <taxon>Aspergillaceae</taxon>
        <taxon>Aspergillus</taxon>
        <taxon>Aspergillus subgen. Circumdati</taxon>
    </lineage>
</organism>
<dbReference type="AlphaFoldDB" id="A0A0F0I8P8"/>
<dbReference type="PANTHER" id="PTHR24178">
    <property type="entry name" value="MOLTING PROTEIN MLT-4"/>
    <property type="match status" value="1"/>
</dbReference>
<dbReference type="PROSITE" id="PS50297">
    <property type="entry name" value="ANK_REP_REGION"/>
    <property type="match status" value="1"/>
</dbReference>
<evidence type="ECO:0000313" key="4">
    <source>
        <dbReference type="EMBL" id="KJK64100.1"/>
    </source>
</evidence>
<accession>A0A0F0I8P8</accession>
<dbReference type="PROSITE" id="PS50088">
    <property type="entry name" value="ANK_REPEAT"/>
    <property type="match status" value="1"/>
</dbReference>
<dbReference type="EMBL" id="JZEE01000525">
    <property type="protein sequence ID" value="KJK64100.1"/>
    <property type="molecule type" value="Genomic_DNA"/>
</dbReference>
<gene>
    <name evidence="4" type="ORF">P875_00138549</name>
</gene>
<proteinExistence type="predicted"/>
<evidence type="ECO:0000256" key="3">
    <source>
        <dbReference type="PROSITE-ProRule" id="PRU00023"/>
    </source>
</evidence>
<keyword evidence="2 3" id="KW-0040">ANK repeat</keyword>
<evidence type="ECO:0000313" key="5">
    <source>
        <dbReference type="Proteomes" id="UP000033540"/>
    </source>
</evidence>
<dbReference type="SMART" id="SM00248">
    <property type="entry name" value="ANK"/>
    <property type="match status" value="4"/>
</dbReference>
<dbReference type="InterPro" id="IPR002110">
    <property type="entry name" value="Ankyrin_rpt"/>
</dbReference>
<name>A0A0F0I8P8_ASPPU</name>
<sequence>MSRPSTAPLRRRHVGDIIGLYPATEPWCAGHATSLRRRCHRRILASDCAAACALLDQATDEVHAGRSIDEHLEDLASLVLCTNNHQGQASDLIDTWGTKIRDFQTKVTAFLNRVILEQEPRAELLEMLGGSSGVTRELHGRLSRLRVSEGFPSPVGPAIIATSAILQQRIERQSSTPAHNNLQTVDSLAMSVASQYPNIATTPAQGKAGFLGSARSSVTRRSVEGDCAMCLLPLWEPEHLTDDREQPKNINRGNDREENHIEHSSASIRACLKRDKLLVWCKKECGTNFHKDLEILERILYHVRMTDLWELIDVTPIEESAIRFHSKARLKQLLLWNDFYVFEGDQEWREWRNEDDNYFRQLEEQGNLRRPVVYRHDDPVTHCIALDREDRLQFMLECGFSTDCWTKTGWSPLGVAVHYRADRCFDLLCAAQSEEDVLRQDTGILPSAPNWLMTFVGERAYAYAFERLLDHFDQYNRTQQSRIELPPISPQAIFEVVRTFPVPLVERAARAGLRLALASHRTTQEGAWHIAPFRPDATDLINVLCRECATSLNSYDANGRTPLFPAVESGKPDVVKLYINRGIDVGHIAGIAETALHLACRQRSVNLEIIQQLLAVIDVNSGAGSAQGTPLHALLTSTWGHTYGRIPWVTIANLGGGINGRKRKRVRPLSAEEEIIMEVACEACSMILGFYPEQQAVNANGQTALKLARALHLKRLSSRILGAPEKPEQRWDRRLRPRIRR</sequence>
<dbReference type="Proteomes" id="UP000033540">
    <property type="component" value="Unassembled WGS sequence"/>
</dbReference>
<dbReference type="OrthoDB" id="426293at2759"/>
<dbReference type="SUPFAM" id="SSF48403">
    <property type="entry name" value="Ankyrin repeat"/>
    <property type="match status" value="1"/>
</dbReference>
<evidence type="ECO:0000256" key="1">
    <source>
        <dbReference type="ARBA" id="ARBA00022737"/>
    </source>
</evidence>
<reference evidence="4 5" key="1">
    <citation type="submission" date="2015-02" db="EMBL/GenBank/DDBJ databases">
        <title>Draft genome sequence of Aspergillus parasiticus SU-1.</title>
        <authorList>
            <person name="Yu J."/>
            <person name="Fedorova N."/>
            <person name="Yin Y."/>
            <person name="Losada L."/>
            <person name="Zafar N."/>
            <person name="Taujale R."/>
            <person name="Ehrlich K.C."/>
            <person name="Bhatnagar D."/>
            <person name="Cleveland T.E."/>
            <person name="Bennett J.W."/>
            <person name="Nierman W.C."/>
        </authorList>
    </citation>
    <scope>NUCLEOTIDE SEQUENCE [LARGE SCALE GENOMIC DNA]</scope>
    <source>
        <strain evidence="5">ATCC 56775 / NRRL 5862 / SRRC 143 / SU-1</strain>
    </source>
</reference>
<dbReference type="STRING" id="1403190.A0A0F0I8P8"/>
<feature type="repeat" description="ANK" evidence="3">
    <location>
        <begin position="558"/>
        <end position="585"/>
    </location>
</feature>